<dbReference type="Proteomes" id="UP000886998">
    <property type="component" value="Unassembled WGS sequence"/>
</dbReference>
<evidence type="ECO:0000313" key="2">
    <source>
        <dbReference type="Proteomes" id="UP000886998"/>
    </source>
</evidence>
<name>A0A8X6X121_9ARAC</name>
<evidence type="ECO:0000313" key="1">
    <source>
        <dbReference type="EMBL" id="GFY45013.1"/>
    </source>
</evidence>
<reference evidence="1" key="1">
    <citation type="submission" date="2020-08" db="EMBL/GenBank/DDBJ databases">
        <title>Multicomponent nature underlies the extraordinary mechanical properties of spider dragline silk.</title>
        <authorList>
            <person name="Kono N."/>
            <person name="Nakamura H."/>
            <person name="Mori M."/>
            <person name="Yoshida Y."/>
            <person name="Ohtoshi R."/>
            <person name="Malay A.D."/>
            <person name="Moran D.A.P."/>
            <person name="Tomita M."/>
            <person name="Numata K."/>
            <person name="Arakawa K."/>
        </authorList>
    </citation>
    <scope>NUCLEOTIDE SEQUENCE</scope>
</reference>
<comment type="caution">
    <text evidence="1">The sequence shown here is derived from an EMBL/GenBank/DDBJ whole genome shotgun (WGS) entry which is preliminary data.</text>
</comment>
<gene>
    <name evidence="1" type="ORF">TNIN_228101</name>
</gene>
<keyword evidence="2" id="KW-1185">Reference proteome</keyword>
<sequence length="138" mass="15855">MAETCLLILNNYQVMITVIEWYCTLTHRWEGVELHTLWPNLVLVIFLSISSSPLTYLEHFFKGVFTKSPGLFHHSIADPGGSLTLGCKKQDQTTLIHFPNEHLRFLAYIDGAKRYALVPSVSLKLPFPRTYPRMSRAF</sequence>
<organism evidence="1 2">
    <name type="scientific">Trichonephila inaurata madagascariensis</name>
    <dbReference type="NCBI Taxonomy" id="2747483"/>
    <lineage>
        <taxon>Eukaryota</taxon>
        <taxon>Metazoa</taxon>
        <taxon>Ecdysozoa</taxon>
        <taxon>Arthropoda</taxon>
        <taxon>Chelicerata</taxon>
        <taxon>Arachnida</taxon>
        <taxon>Araneae</taxon>
        <taxon>Araneomorphae</taxon>
        <taxon>Entelegynae</taxon>
        <taxon>Araneoidea</taxon>
        <taxon>Nephilidae</taxon>
        <taxon>Trichonephila</taxon>
        <taxon>Trichonephila inaurata</taxon>
    </lineage>
</organism>
<protein>
    <submittedName>
        <fullName evidence="1">Uncharacterized protein</fullName>
    </submittedName>
</protein>
<accession>A0A8X6X121</accession>
<dbReference type="EMBL" id="BMAV01004526">
    <property type="protein sequence ID" value="GFY45013.1"/>
    <property type="molecule type" value="Genomic_DNA"/>
</dbReference>
<proteinExistence type="predicted"/>
<dbReference type="AlphaFoldDB" id="A0A8X6X121"/>